<dbReference type="HOGENOM" id="CLU_105805_0_0_4"/>
<protein>
    <submittedName>
        <fullName evidence="1">Uncharacterized protein</fullName>
    </submittedName>
</protein>
<name>C7RQQ8_ACCRE</name>
<dbReference type="KEGG" id="app:CAP2UW1_1072"/>
<dbReference type="EMBL" id="CP001715">
    <property type="protein sequence ID" value="ACV34406.1"/>
    <property type="molecule type" value="Genomic_DNA"/>
</dbReference>
<dbReference type="AlphaFoldDB" id="C7RQQ8"/>
<proteinExistence type="predicted"/>
<dbReference type="Pfam" id="PF12787">
    <property type="entry name" value="EcsC"/>
    <property type="match status" value="1"/>
</dbReference>
<dbReference type="eggNOG" id="ENOG5030UDZ">
    <property type="taxonomic scope" value="Bacteria"/>
</dbReference>
<evidence type="ECO:0000313" key="1">
    <source>
        <dbReference type="EMBL" id="ACV34406.1"/>
    </source>
</evidence>
<sequence>MRDKPFSRHGIRFRAGQRIAEAILDYVGQTPPSTEQRRQKPQARARALARKAARQAALTAGSLTLPPGPLGWLTLLPELRSLWKLQTQMVADIAGCYGKTAELEREQMLYCLFHHTDPQAVRDLVAQIGKRLVVQRASRPEVQSVALKIGMHISQRLIGKGISRWIPVFGALGAGAYAYYDTSQVAETAIELFTAVIEVPVEEAPADC</sequence>
<reference evidence="1" key="2">
    <citation type="submission" date="2009-09" db="EMBL/GenBank/DDBJ databases">
        <title>Complete sequence of chromosome of Candidatus Accumulibacter phosphatis clade IIA str. UW-1.</title>
        <authorList>
            <consortium name="US DOE Joint Genome Institute"/>
            <person name="Martin H.G."/>
            <person name="Ivanova N."/>
            <person name="Kunin V."/>
            <person name="Warnecke F."/>
            <person name="Barry K."/>
            <person name="He S."/>
            <person name="Salamov A."/>
            <person name="Szeto E."/>
            <person name="Dalin E."/>
            <person name="Pangilinan J.L."/>
            <person name="Lapidus A."/>
            <person name="Lowry S."/>
            <person name="Kyrpides N.C."/>
            <person name="McMahon K.D."/>
            <person name="Hugenholtz P."/>
        </authorList>
    </citation>
    <scope>NUCLEOTIDE SEQUENCE [LARGE SCALE GENOMIC DNA]</scope>
    <source>
        <strain evidence="1">UW-1</strain>
    </source>
</reference>
<dbReference type="STRING" id="522306.CAP2UW1_1072"/>
<organism evidence="1">
    <name type="scientific">Accumulibacter regalis</name>
    <dbReference type="NCBI Taxonomy" id="522306"/>
    <lineage>
        <taxon>Bacteria</taxon>
        <taxon>Pseudomonadati</taxon>
        <taxon>Pseudomonadota</taxon>
        <taxon>Betaproteobacteria</taxon>
        <taxon>Candidatus Accumulibacter</taxon>
    </lineage>
</organism>
<reference evidence="1" key="1">
    <citation type="submission" date="2009-08" db="EMBL/GenBank/DDBJ databases">
        <authorList>
            <consortium name="US DOE Joint Genome Institute"/>
            <person name="Lucas S."/>
            <person name="Copeland A."/>
            <person name="Lapidus A."/>
            <person name="Glavina del Rio T."/>
            <person name="Dalin E."/>
            <person name="Tice H."/>
            <person name="Bruce D."/>
            <person name="Barry K."/>
            <person name="Pitluck S."/>
            <person name="Lowry S."/>
            <person name="Larimer F."/>
            <person name="Land M."/>
            <person name="Hauser L."/>
            <person name="Kyrpides N."/>
            <person name="Ivanova N."/>
            <person name="McMahon K.D."/>
            <person name="Hugenholtz P."/>
        </authorList>
    </citation>
    <scope>NUCLEOTIDE SEQUENCE</scope>
    <source>
        <strain evidence="1">UW-1</strain>
    </source>
</reference>
<dbReference type="InterPro" id="IPR024787">
    <property type="entry name" value="EcsC"/>
</dbReference>
<accession>C7RQQ8</accession>
<gene>
    <name evidence="1" type="ordered locus">CAP2UW1_1072</name>
</gene>
<dbReference type="OrthoDB" id="9810078at2"/>